<protein>
    <submittedName>
        <fullName evidence="2">Uncharacterized protein</fullName>
    </submittedName>
</protein>
<gene>
    <name evidence="2" type="ORF">BBK36DRAFT_1163978</name>
</gene>
<evidence type="ECO:0000313" key="3">
    <source>
        <dbReference type="Proteomes" id="UP000241546"/>
    </source>
</evidence>
<name>A0A2T4AWP2_9HYPO</name>
<dbReference type="RefSeq" id="XP_024744791.1">
    <property type="nucleotide sequence ID" value="XM_024894597.1"/>
</dbReference>
<feature type="non-terminal residue" evidence="2">
    <location>
        <position position="85"/>
    </location>
</feature>
<dbReference type="OrthoDB" id="10338893at2759"/>
<dbReference type="Proteomes" id="UP000241546">
    <property type="component" value="Unassembled WGS sequence"/>
</dbReference>
<organism evidence="2 3">
    <name type="scientific">Trichoderma citrinoviride</name>
    <dbReference type="NCBI Taxonomy" id="58853"/>
    <lineage>
        <taxon>Eukaryota</taxon>
        <taxon>Fungi</taxon>
        <taxon>Dikarya</taxon>
        <taxon>Ascomycota</taxon>
        <taxon>Pezizomycotina</taxon>
        <taxon>Sordariomycetes</taxon>
        <taxon>Hypocreomycetidae</taxon>
        <taxon>Hypocreales</taxon>
        <taxon>Hypocreaceae</taxon>
        <taxon>Trichoderma</taxon>
    </lineage>
</organism>
<feature type="compositionally biased region" description="Low complexity" evidence="1">
    <location>
        <begin position="63"/>
        <end position="75"/>
    </location>
</feature>
<reference evidence="3" key="1">
    <citation type="submission" date="2016-07" db="EMBL/GenBank/DDBJ databases">
        <title>Multiple horizontal gene transfer events from other fungi enriched the ability of initially mycotrophic Trichoderma (Ascomycota) to feed on dead plant biomass.</title>
        <authorList>
            <consortium name="DOE Joint Genome Institute"/>
            <person name="Atanasova L."/>
            <person name="Chenthamara K."/>
            <person name="Zhang J."/>
            <person name="Grujic M."/>
            <person name="Henrissat B."/>
            <person name="Kuo A."/>
            <person name="Aerts A."/>
            <person name="Salamov A."/>
            <person name="Lipzen A."/>
            <person name="Labutti K."/>
            <person name="Barry K."/>
            <person name="Miao Y."/>
            <person name="Rahimi M.J."/>
            <person name="Shen Q."/>
            <person name="Grigoriev I.V."/>
            <person name="Kubicek C.P."/>
            <person name="Druzhinina I.S."/>
        </authorList>
    </citation>
    <scope>NUCLEOTIDE SEQUENCE [LARGE SCALE GENOMIC DNA]</scope>
    <source>
        <strain evidence="3">TUCIM 6016</strain>
    </source>
</reference>
<evidence type="ECO:0000313" key="2">
    <source>
        <dbReference type="EMBL" id="PTB61471.1"/>
    </source>
</evidence>
<dbReference type="AlphaFoldDB" id="A0A2T4AWP2"/>
<feature type="compositionally biased region" description="Basic and acidic residues" evidence="1">
    <location>
        <begin position="21"/>
        <end position="33"/>
    </location>
</feature>
<dbReference type="EMBL" id="KZ680496">
    <property type="protein sequence ID" value="PTB61471.1"/>
    <property type="molecule type" value="Genomic_DNA"/>
</dbReference>
<feature type="region of interest" description="Disordered" evidence="1">
    <location>
        <begin position="1"/>
        <end position="85"/>
    </location>
</feature>
<accession>A0A2T4AWP2</accession>
<keyword evidence="3" id="KW-1185">Reference proteome</keyword>
<proteinExistence type="predicted"/>
<sequence>MDHPGATISLASITNPRARSRSRDGRFIDEPKTSRPSFGSRESSYVYPEEDLDGRPRSRRTNGPGSASGSGSLLPYPDDDRYLPQ</sequence>
<dbReference type="GeneID" id="36602715"/>
<evidence type="ECO:0000256" key="1">
    <source>
        <dbReference type="SAM" id="MobiDB-lite"/>
    </source>
</evidence>
<feature type="compositionally biased region" description="Polar residues" evidence="1">
    <location>
        <begin position="34"/>
        <end position="43"/>
    </location>
</feature>